<dbReference type="PANTHER" id="PTHR43312">
    <property type="entry name" value="D-THREO-ALDOSE 1-DEHYDROGENASE"/>
    <property type="match status" value="1"/>
</dbReference>
<name>A0A644XM30_9ZZZZ</name>
<proteinExistence type="predicted"/>
<organism evidence="2">
    <name type="scientific">bioreactor metagenome</name>
    <dbReference type="NCBI Taxonomy" id="1076179"/>
    <lineage>
        <taxon>unclassified sequences</taxon>
        <taxon>metagenomes</taxon>
        <taxon>ecological metagenomes</taxon>
    </lineage>
</organism>
<protein>
    <recommendedName>
        <fullName evidence="1">4Fe-4S ferredoxin-type domain-containing protein</fullName>
    </recommendedName>
</protein>
<dbReference type="AlphaFoldDB" id="A0A644XM30"/>
<gene>
    <name evidence="2" type="ORF">SDC9_61671</name>
</gene>
<comment type="caution">
    <text evidence="2">The sequence shown here is derived from an EMBL/GenBank/DDBJ whole genome shotgun (WGS) entry which is preliminary data.</text>
</comment>
<dbReference type="InterPro" id="IPR023210">
    <property type="entry name" value="NADP_OxRdtase_dom"/>
</dbReference>
<dbReference type="PROSITE" id="PS00198">
    <property type="entry name" value="4FE4S_FER_1"/>
    <property type="match status" value="1"/>
</dbReference>
<evidence type="ECO:0000313" key="2">
    <source>
        <dbReference type="EMBL" id="MPM15303.1"/>
    </source>
</evidence>
<dbReference type="SUPFAM" id="SSF46548">
    <property type="entry name" value="alpha-helical ferredoxin"/>
    <property type="match status" value="1"/>
</dbReference>
<accession>A0A644XM30</accession>
<dbReference type="InterPro" id="IPR017900">
    <property type="entry name" value="4Fe4S_Fe_S_CS"/>
</dbReference>
<dbReference type="InterPro" id="IPR017896">
    <property type="entry name" value="4Fe4S_Fe-S-bd"/>
</dbReference>
<dbReference type="EMBL" id="VSSQ01002421">
    <property type="protein sequence ID" value="MPM15303.1"/>
    <property type="molecule type" value="Genomic_DNA"/>
</dbReference>
<dbReference type="Pfam" id="PF00248">
    <property type="entry name" value="Aldo_ket_red"/>
    <property type="match status" value="1"/>
</dbReference>
<reference evidence="2" key="1">
    <citation type="submission" date="2019-08" db="EMBL/GenBank/DDBJ databases">
        <authorList>
            <person name="Kucharzyk K."/>
            <person name="Murdoch R.W."/>
            <person name="Higgins S."/>
            <person name="Loffler F."/>
        </authorList>
    </citation>
    <scope>NUCLEOTIDE SEQUENCE</scope>
</reference>
<sequence length="384" mass="42019">MRYRKLGRANIRVSEIGLGGEGFEGKSCDECEALVDCAIKNGINFFDLYNSNPDLRSNVGKALSRYPRDSFVIEGHLGSMWKKGQYSRTREIGEVISAYEDFLTRMRLGYVDVGMIHYVDEERDYDGVFGGEIFKYARKLKADGVIRCLGLSTHNTDIALKVAQSGLIDVILFSINAAYDMLPAIEDIDVLFNGNAFAGRTYEGIDPKRDLLYRTCQNAGVALTVMKGYAAGILLDGKQSPFGAAMTPVQCLHYCLTRPAVASVAVGAANTDEIRSALSYLDASDAQKDYSAVLASAPKHVFHGHCMYCGHCAPCPKEIDVAAVNKYLDLALCQKSVPETLRDHYRVLSHHAGECIACGSCVKNCPFGVDVIGKMKQAVQLFGN</sequence>
<evidence type="ECO:0000259" key="1">
    <source>
        <dbReference type="PROSITE" id="PS51379"/>
    </source>
</evidence>
<dbReference type="PANTHER" id="PTHR43312:SF1">
    <property type="entry name" value="NADP-DEPENDENT OXIDOREDUCTASE DOMAIN-CONTAINING PROTEIN"/>
    <property type="match status" value="1"/>
</dbReference>
<dbReference type="Gene3D" id="3.20.20.100">
    <property type="entry name" value="NADP-dependent oxidoreductase domain"/>
    <property type="match status" value="1"/>
</dbReference>
<dbReference type="PROSITE" id="PS51379">
    <property type="entry name" value="4FE4S_FER_2"/>
    <property type="match status" value="1"/>
</dbReference>
<dbReference type="InterPro" id="IPR036812">
    <property type="entry name" value="NAD(P)_OxRdtase_dom_sf"/>
</dbReference>
<dbReference type="SUPFAM" id="SSF51430">
    <property type="entry name" value="NAD(P)-linked oxidoreductase"/>
    <property type="match status" value="1"/>
</dbReference>
<dbReference type="InterPro" id="IPR053135">
    <property type="entry name" value="AKR2_Oxidoreductase"/>
</dbReference>
<dbReference type="CDD" id="cd19100">
    <property type="entry name" value="AKR_unchar"/>
    <property type="match status" value="1"/>
</dbReference>
<feature type="domain" description="4Fe-4S ferredoxin-type" evidence="1">
    <location>
        <begin position="346"/>
        <end position="375"/>
    </location>
</feature>